<keyword evidence="1" id="KW-0732">Signal</keyword>
<keyword evidence="3" id="KW-1185">Reference proteome</keyword>
<feature type="chain" id="PRO_5009242547" evidence="1">
    <location>
        <begin position="22"/>
        <end position="536"/>
    </location>
</feature>
<dbReference type="AlphaFoldDB" id="A0A1G7R7F9"/>
<reference evidence="2 3" key="1">
    <citation type="submission" date="2016-10" db="EMBL/GenBank/DDBJ databases">
        <authorList>
            <person name="de Groot N.N."/>
        </authorList>
    </citation>
    <scope>NUCLEOTIDE SEQUENCE [LARGE SCALE GENOMIC DNA]</scope>
    <source>
        <strain evidence="2 3">GAS232</strain>
    </source>
</reference>
<dbReference type="SUPFAM" id="SSF50998">
    <property type="entry name" value="Quinoprotein alcohol dehydrogenase-like"/>
    <property type="match status" value="1"/>
</dbReference>
<gene>
    <name evidence="2" type="ORF">SAMN05444167_4137</name>
</gene>
<dbReference type="InterPro" id="IPR011047">
    <property type="entry name" value="Quinoprotein_ADH-like_sf"/>
</dbReference>
<evidence type="ECO:0000313" key="2">
    <source>
        <dbReference type="EMBL" id="SDG05900.1"/>
    </source>
</evidence>
<proteinExistence type="predicted"/>
<protein>
    <submittedName>
        <fullName evidence="2">Uncharacterized protein</fullName>
    </submittedName>
</protein>
<sequence>MRKQALWSLCVAASSCACLWAANWPTVAGNPQRDGWAQQDTHLSPETASKIVLLYKHKFAAVKAMGLNSITSTIDVATVIGYTGFHEFLWTGSASGTTYQTDADLNYEFKTATTVPGKETVKASAPTVLCPGGVTAAPVLAGLSSTSRFGGGGGFGRLGLLWNIGEDGYIYTMRQQDSNNSWVPPAKLAPAGANVSALNISAKDTFIAATINGCNGTANGLYASTFTAPTIENEPDKPFKTQPKWTETVSFLTNGEGFAGAGGTAIDLKGEFVYGTAPTGKGDVAGGYSDTLLKLDAATLAVKDWFTPASEPAFHPGDAGVTPAVFTEGGKEYILAGDRSGHVYLLDASAPGGSDHHSPLFASEALVKPGSGAGIFGHFATAVDEKTKTRYVLASVHGPLATTFPGSKGPITHGAIVAFKFDASSGRAKLVPAWSSADMLAPVGPVSIGGLVAGLSSGLPNSLTNASGKLKTVAEVEKEAKPAKLTIFNLASGSEVFNSGAAITSYANTPLAAANGHIYVTTHDNTLLQFGIPEER</sequence>
<dbReference type="RefSeq" id="WP_083346810.1">
    <property type="nucleotide sequence ID" value="NZ_LT629690.1"/>
</dbReference>
<name>A0A1G7R7F9_9BACT</name>
<dbReference type="EMBL" id="LT629690">
    <property type="protein sequence ID" value="SDG05900.1"/>
    <property type="molecule type" value="Genomic_DNA"/>
</dbReference>
<dbReference type="Proteomes" id="UP000182427">
    <property type="component" value="Chromosome I"/>
</dbReference>
<accession>A0A1G7R7F9</accession>
<dbReference type="PROSITE" id="PS51257">
    <property type="entry name" value="PROKAR_LIPOPROTEIN"/>
    <property type="match status" value="1"/>
</dbReference>
<feature type="signal peptide" evidence="1">
    <location>
        <begin position="1"/>
        <end position="21"/>
    </location>
</feature>
<dbReference type="OrthoDB" id="101143at2"/>
<evidence type="ECO:0000313" key="3">
    <source>
        <dbReference type="Proteomes" id="UP000182427"/>
    </source>
</evidence>
<organism evidence="2 3">
    <name type="scientific">Terriglobus roseus</name>
    <dbReference type="NCBI Taxonomy" id="392734"/>
    <lineage>
        <taxon>Bacteria</taxon>
        <taxon>Pseudomonadati</taxon>
        <taxon>Acidobacteriota</taxon>
        <taxon>Terriglobia</taxon>
        <taxon>Terriglobales</taxon>
        <taxon>Acidobacteriaceae</taxon>
        <taxon>Terriglobus</taxon>
    </lineage>
</organism>
<evidence type="ECO:0000256" key="1">
    <source>
        <dbReference type="SAM" id="SignalP"/>
    </source>
</evidence>